<evidence type="ECO:0000256" key="1">
    <source>
        <dbReference type="SAM" id="MobiDB-lite"/>
    </source>
</evidence>
<organism evidence="2">
    <name type="scientific">Timema poppense</name>
    <name type="common">Walking stick</name>
    <dbReference type="NCBI Taxonomy" id="170557"/>
    <lineage>
        <taxon>Eukaryota</taxon>
        <taxon>Metazoa</taxon>
        <taxon>Ecdysozoa</taxon>
        <taxon>Arthropoda</taxon>
        <taxon>Hexapoda</taxon>
        <taxon>Insecta</taxon>
        <taxon>Pterygota</taxon>
        <taxon>Neoptera</taxon>
        <taxon>Polyneoptera</taxon>
        <taxon>Phasmatodea</taxon>
        <taxon>Timematodea</taxon>
        <taxon>Timematoidea</taxon>
        <taxon>Timematidae</taxon>
        <taxon>Timema</taxon>
    </lineage>
</organism>
<proteinExistence type="predicted"/>
<protein>
    <submittedName>
        <fullName evidence="2">Uncharacterized protein</fullName>
    </submittedName>
</protein>
<feature type="compositionally biased region" description="Low complexity" evidence="1">
    <location>
        <begin position="166"/>
        <end position="181"/>
    </location>
</feature>
<dbReference type="AlphaFoldDB" id="A0A7R9D7G5"/>
<sequence length="545" mass="61883">MLMLTTWQPLSANNVTIIANGGGYMICIASLRAHTMELRLEQRPDESEERAQVKSSIGMMLKASIASPAIDPEPSKKIPALEPIDERQSTLQDLPTHKQVPAEPQPTEVVPAIPAPEDTEEQIPPPVIPDIQPVEEQIPPPVLPADEVVLPKKGKDRSRTVREEPAQPVVPDQPLQQPDKPAVSPISEVILETGELQLEPPQSTVPRRQVPRRRRLIIDKNTKYPIDVIRANTLDYANTMRTQNVREDIIRVGVQWQSPSDLLSRPGKAMPHFRHLFNRNLQTSREELFDLKKPLEHFRYDPEVVGFIPYTLVLAEREFPCCHQEEDQASVVQEHQEKGHRVLNLCKLSLVQTPESNGHGVLEKRLQQIIETPVQEDELATVNIQPPTIPEEVYDQPVQDELNIPVLVTEEQPQELPMMDVDQPLPERVKQSVPIEPIDVQPEVVAPMEIRPVRETSPEPPQVLSPRLQNGNIWTEQHVWETLLELWEKGKRRTTFAQLCPTCTTTKFSAALVMQFILNLCAQEKLLLNQEQSKPFDDIHILPKD</sequence>
<reference evidence="2" key="1">
    <citation type="submission" date="2020-11" db="EMBL/GenBank/DDBJ databases">
        <authorList>
            <person name="Tran Van P."/>
        </authorList>
    </citation>
    <scope>NUCLEOTIDE SEQUENCE</scope>
</reference>
<name>A0A7R9D7G5_TIMPO</name>
<dbReference type="EMBL" id="OD004143">
    <property type="protein sequence ID" value="CAD7409393.1"/>
    <property type="molecule type" value="Genomic_DNA"/>
</dbReference>
<evidence type="ECO:0000313" key="2">
    <source>
        <dbReference type="EMBL" id="CAD7409393.1"/>
    </source>
</evidence>
<feature type="region of interest" description="Disordered" evidence="1">
    <location>
        <begin position="147"/>
        <end position="181"/>
    </location>
</feature>
<accession>A0A7R9D7G5</accession>
<gene>
    <name evidence="2" type="ORF">TPSB3V08_LOCUS6818</name>
</gene>